<keyword evidence="1" id="KW-0812">Transmembrane</keyword>
<dbReference type="EMBL" id="SOFF01000031">
    <property type="protein sequence ID" value="TFB88376.1"/>
    <property type="molecule type" value="Genomic_DNA"/>
</dbReference>
<reference evidence="3 4" key="1">
    <citation type="submission" date="2019-03" db="EMBL/GenBank/DDBJ databases">
        <title>Genomics of glacier-inhabiting Cryobacterium strains.</title>
        <authorList>
            <person name="Liu Q."/>
            <person name="Xin Y.-H."/>
        </authorList>
    </citation>
    <scope>NUCLEOTIDE SEQUENCE [LARGE SCALE GENOMIC DNA]</scope>
    <source>
        <strain evidence="3 4">Hh15</strain>
    </source>
</reference>
<dbReference type="AlphaFoldDB" id="A0A5F0D467"/>
<comment type="caution">
    <text evidence="3">The sequence shown here is derived from an EMBL/GenBank/DDBJ whole genome shotgun (WGS) entry which is preliminary data.</text>
</comment>
<keyword evidence="1" id="KW-0472">Membrane</keyword>
<keyword evidence="1" id="KW-1133">Transmembrane helix</keyword>
<evidence type="ECO:0000256" key="2">
    <source>
        <dbReference type="SAM" id="SignalP"/>
    </source>
</evidence>
<dbReference type="NCBIfam" id="TIGR01167">
    <property type="entry name" value="LPXTG_anchor"/>
    <property type="match status" value="1"/>
</dbReference>
<proteinExistence type="predicted"/>
<feature type="chain" id="PRO_5022699801" evidence="2">
    <location>
        <begin position="26"/>
        <end position="179"/>
    </location>
</feature>
<protein>
    <submittedName>
        <fullName evidence="3">LPXTG cell wall anchor domain-containing protein</fullName>
    </submittedName>
</protein>
<feature type="signal peptide" evidence="2">
    <location>
        <begin position="1"/>
        <end position="25"/>
    </location>
</feature>
<organism evidence="3 4">
    <name type="scientific">Cryobacterium luteum</name>
    <dbReference type="NCBI Taxonomy" id="1424661"/>
    <lineage>
        <taxon>Bacteria</taxon>
        <taxon>Bacillati</taxon>
        <taxon>Actinomycetota</taxon>
        <taxon>Actinomycetes</taxon>
        <taxon>Micrococcales</taxon>
        <taxon>Microbacteriaceae</taxon>
        <taxon>Cryobacterium</taxon>
    </lineage>
</organism>
<accession>A0A5F0D467</accession>
<keyword evidence="4" id="KW-1185">Reference proteome</keyword>
<feature type="transmembrane region" description="Helical" evidence="1">
    <location>
        <begin position="150"/>
        <end position="172"/>
    </location>
</feature>
<evidence type="ECO:0000313" key="4">
    <source>
        <dbReference type="Proteomes" id="UP000297654"/>
    </source>
</evidence>
<dbReference type="RefSeq" id="WP_134450395.1">
    <property type="nucleotide sequence ID" value="NZ_FOCN01000001.1"/>
</dbReference>
<name>A0A5F0D467_9MICO</name>
<sequence>MFKKSLATAALAVVAIFAFAPAANAVDYVSDAKVSIVSAPVAGETAVVGFAASAFGSEESVTYTVSGSHTAVLTVIKTAVTSSLTKNAELNGSSFVNVAIPSNATGDYTVLAKSATKSYTATLTVVAGDAGVGTATGKALPSTGYNAPVLVIWGAAGLLILGAALVAVRISVRRQHAAA</sequence>
<dbReference type="Proteomes" id="UP000297654">
    <property type="component" value="Unassembled WGS sequence"/>
</dbReference>
<evidence type="ECO:0000256" key="1">
    <source>
        <dbReference type="SAM" id="Phobius"/>
    </source>
</evidence>
<keyword evidence="2" id="KW-0732">Signal</keyword>
<dbReference type="OrthoDB" id="5119068at2"/>
<evidence type="ECO:0000313" key="3">
    <source>
        <dbReference type="EMBL" id="TFB88376.1"/>
    </source>
</evidence>
<gene>
    <name evidence="3" type="ORF">E3O10_11185</name>
</gene>